<organism evidence="3 4">
    <name type="scientific">Nocardioides yefusunii</name>
    <dbReference type="NCBI Taxonomy" id="2500546"/>
    <lineage>
        <taxon>Bacteria</taxon>
        <taxon>Bacillati</taxon>
        <taxon>Actinomycetota</taxon>
        <taxon>Actinomycetes</taxon>
        <taxon>Propionibacteriales</taxon>
        <taxon>Nocardioidaceae</taxon>
        <taxon>Nocardioides</taxon>
    </lineage>
</organism>
<dbReference type="InterPro" id="IPR000086">
    <property type="entry name" value="NUDIX_hydrolase_dom"/>
</dbReference>
<accession>A0ABW1QZU9</accession>
<evidence type="ECO:0000313" key="3">
    <source>
        <dbReference type="EMBL" id="MFC6154512.1"/>
    </source>
</evidence>
<dbReference type="SUPFAM" id="SSF55811">
    <property type="entry name" value="Nudix"/>
    <property type="match status" value="1"/>
</dbReference>
<proteinExistence type="inferred from homology"/>
<keyword evidence="4" id="KW-1185">Reference proteome</keyword>
<evidence type="ECO:0000313" key="4">
    <source>
        <dbReference type="Proteomes" id="UP001596098"/>
    </source>
</evidence>
<keyword evidence="3" id="KW-0378">Hydrolase</keyword>
<reference evidence="4" key="1">
    <citation type="journal article" date="2019" name="Int. J. Syst. Evol. Microbiol.">
        <title>The Global Catalogue of Microorganisms (GCM) 10K type strain sequencing project: providing services to taxonomists for standard genome sequencing and annotation.</title>
        <authorList>
            <consortium name="The Broad Institute Genomics Platform"/>
            <consortium name="The Broad Institute Genome Sequencing Center for Infectious Disease"/>
            <person name="Wu L."/>
            <person name="Ma J."/>
        </authorList>
    </citation>
    <scope>NUCLEOTIDE SEQUENCE [LARGE SCALE GENOMIC DNA]</scope>
    <source>
        <strain evidence="4">DFY28</strain>
    </source>
</reference>
<dbReference type="Gene3D" id="3.90.79.10">
    <property type="entry name" value="Nucleoside Triphosphate Pyrophosphohydrolase"/>
    <property type="match status" value="1"/>
</dbReference>
<dbReference type="CDD" id="cd03674">
    <property type="entry name" value="NUDIX_Hydrolase"/>
    <property type="match status" value="1"/>
</dbReference>
<evidence type="ECO:0000256" key="1">
    <source>
        <dbReference type="ARBA" id="ARBA00005582"/>
    </source>
</evidence>
<name>A0ABW1QZU9_9ACTN</name>
<evidence type="ECO:0000259" key="2">
    <source>
        <dbReference type="PROSITE" id="PS51462"/>
    </source>
</evidence>
<gene>
    <name evidence="3" type="ORF">ACFPWU_12655</name>
</gene>
<comment type="similarity">
    <text evidence="1">Belongs to the Nudix hydrolase family.</text>
</comment>
<dbReference type="EMBL" id="JBHSQI010000006">
    <property type="protein sequence ID" value="MFC6154512.1"/>
    <property type="molecule type" value="Genomic_DNA"/>
</dbReference>
<dbReference type="Proteomes" id="UP001596098">
    <property type="component" value="Unassembled WGS sequence"/>
</dbReference>
<dbReference type="PANTHER" id="PTHR43736">
    <property type="entry name" value="ADP-RIBOSE PYROPHOSPHATASE"/>
    <property type="match status" value="1"/>
</dbReference>
<sequence length="196" mass="21456">MSTPGAPSGTELNSSDLHSDALACLQAWASPAGRQTRLRDRFVAHLQEHPDGTARGCVPDHLTAGVLVLSADLDHVLLNLHRKARRWFHFGGHIEPGDLTLSGAALREGREESGIDDLDLDPVPVHVDEHTVSFCGDNASVQHLDVRFTALAPTDAVHAVSEESLDVRWWSLNALPDDLEDEMHEMIAAARSRWLT</sequence>
<dbReference type="RefSeq" id="WP_239022233.1">
    <property type="nucleotide sequence ID" value="NZ_CP034929.1"/>
</dbReference>
<dbReference type="Pfam" id="PF00293">
    <property type="entry name" value="NUDIX"/>
    <property type="match status" value="1"/>
</dbReference>
<feature type="domain" description="Nudix hydrolase" evidence="2">
    <location>
        <begin position="59"/>
        <end position="196"/>
    </location>
</feature>
<dbReference type="PANTHER" id="PTHR43736:SF1">
    <property type="entry name" value="DIHYDRONEOPTERIN TRIPHOSPHATE DIPHOSPHATASE"/>
    <property type="match status" value="1"/>
</dbReference>
<dbReference type="GO" id="GO:0016787">
    <property type="term" value="F:hydrolase activity"/>
    <property type="evidence" value="ECO:0007669"/>
    <property type="project" value="UniProtKB-KW"/>
</dbReference>
<dbReference type="InterPro" id="IPR015797">
    <property type="entry name" value="NUDIX_hydrolase-like_dom_sf"/>
</dbReference>
<protein>
    <submittedName>
        <fullName evidence="3">NUDIX hydrolase</fullName>
    </submittedName>
</protein>
<dbReference type="PROSITE" id="PS51462">
    <property type="entry name" value="NUDIX"/>
    <property type="match status" value="1"/>
</dbReference>
<comment type="caution">
    <text evidence="3">The sequence shown here is derived from an EMBL/GenBank/DDBJ whole genome shotgun (WGS) entry which is preliminary data.</text>
</comment>